<dbReference type="PANTHER" id="PTHR33392:SF6">
    <property type="entry name" value="POLYISOPRENYL-TEICHOIC ACID--PEPTIDOGLYCAN TEICHOIC ACID TRANSFERASE TAGU"/>
    <property type="match status" value="1"/>
</dbReference>
<evidence type="ECO:0000313" key="5">
    <source>
        <dbReference type="EMBL" id="MEQ7845650.1"/>
    </source>
</evidence>
<organism evidence="5 6">
    <name type="scientific">Nocardioides kribbensis</name>
    <dbReference type="NCBI Taxonomy" id="305517"/>
    <lineage>
        <taxon>Bacteria</taxon>
        <taxon>Bacillati</taxon>
        <taxon>Actinomycetota</taxon>
        <taxon>Actinomycetes</taxon>
        <taxon>Propionibacteriales</taxon>
        <taxon>Nocardioidaceae</taxon>
        <taxon>Nocardioides</taxon>
    </lineage>
</organism>
<feature type="transmembrane region" description="Helical" evidence="3">
    <location>
        <begin position="32"/>
        <end position="54"/>
    </location>
</feature>
<sequence length="366" mass="38882">MTTAHDAPPSPGAPAAPTAPGAVPRASRRARAAIMVGCTVLTTVLAVVGTLLVVQSHLAGQVDRVDGVFAGLEDRPPRPSGSPAADSVNILVMGTDRRADGLTTGTGADLEGWIPGAGRSDVMMLVHVDGDRDGASVVAFPRDSWVDVPGWGPHKINAAYSYGGPRLAVHTVEELTGLRVDHVAITDWTGYGSIIDAVGGVTVTVPRTVTDTRHDVVWAQGRQTLDGRQALLYVRQRYGLPGGDLDRIRRELAVARNLARGALRELGGPAPWDVYDLLDTVTRNVTVDSGWEVSDMRALLTELRGMTSDDITYLSAPVSGLGREGAESVVYLDRARADTLWEALRTDTVEAWAARHPELTTVGPVL</sequence>
<dbReference type="InterPro" id="IPR004474">
    <property type="entry name" value="LytR_CpsA_psr"/>
</dbReference>
<dbReference type="EMBL" id="JBEGDP010000001">
    <property type="protein sequence ID" value="MEQ7845650.1"/>
    <property type="molecule type" value="Genomic_DNA"/>
</dbReference>
<protein>
    <submittedName>
        <fullName evidence="5">LCP family protein</fullName>
    </submittedName>
</protein>
<gene>
    <name evidence="5" type="ORF">V6R90_00060</name>
</gene>
<name>A0ABV1NT16_9ACTN</name>
<feature type="compositionally biased region" description="Low complexity" evidence="2">
    <location>
        <begin position="15"/>
        <end position="24"/>
    </location>
</feature>
<dbReference type="NCBIfam" id="TIGR00350">
    <property type="entry name" value="lytR_cpsA_psr"/>
    <property type="match status" value="1"/>
</dbReference>
<dbReference type="PANTHER" id="PTHR33392">
    <property type="entry name" value="POLYISOPRENYL-TEICHOIC ACID--PEPTIDOGLYCAN TEICHOIC ACID TRANSFERASE TAGU"/>
    <property type="match status" value="1"/>
</dbReference>
<feature type="region of interest" description="Disordered" evidence="2">
    <location>
        <begin position="1"/>
        <end position="24"/>
    </location>
</feature>
<dbReference type="RefSeq" id="WP_349803357.1">
    <property type="nucleotide sequence ID" value="NZ_JBEGDP010000001.1"/>
</dbReference>
<evidence type="ECO:0000256" key="2">
    <source>
        <dbReference type="SAM" id="MobiDB-lite"/>
    </source>
</evidence>
<keyword evidence="3" id="KW-0472">Membrane</keyword>
<evidence type="ECO:0000256" key="1">
    <source>
        <dbReference type="ARBA" id="ARBA00006068"/>
    </source>
</evidence>
<dbReference type="Gene3D" id="3.40.630.190">
    <property type="entry name" value="LCP protein"/>
    <property type="match status" value="1"/>
</dbReference>
<dbReference type="Pfam" id="PF03816">
    <property type="entry name" value="LytR_cpsA_psr"/>
    <property type="match status" value="1"/>
</dbReference>
<evidence type="ECO:0000313" key="6">
    <source>
        <dbReference type="Proteomes" id="UP001482520"/>
    </source>
</evidence>
<proteinExistence type="inferred from homology"/>
<keyword evidence="3" id="KW-1133">Transmembrane helix</keyword>
<comment type="caution">
    <text evidence="5">The sequence shown here is derived from an EMBL/GenBank/DDBJ whole genome shotgun (WGS) entry which is preliminary data.</text>
</comment>
<accession>A0ABV1NT16</accession>
<comment type="similarity">
    <text evidence="1">Belongs to the LytR/CpsA/Psr (LCP) family.</text>
</comment>
<feature type="domain" description="Cell envelope-related transcriptional attenuator" evidence="4">
    <location>
        <begin position="119"/>
        <end position="260"/>
    </location>
</feature>
<keyword evidence="3" id="KW-0812">Transmembrane</keyword>
<dbReference type="InterPro" id="IPR050922">
    <property type="entry name" value="LytR/CpsA/Psr_CW_biosynth"/>
</dbReference>
<dbReference type="Proteomes" id="UP001482520">
    <property type="component" value="Unassembled WGS sequence"/>
</dbReference>
<evidence type="ECO:0000259" key="4">
    <source>
        <dbReference type="Pfam" id="PF03816"/>
    </source>
</evidence>
<evidence type="ECO:0000256" key="3">
    <source>
        <dbReference type="SAM" id="Phobius"/>
    </source>
</evidence>
<reference evidence="5 6" key="1">
    <citation type="submission" date="2024-02" db="EMBL/GenBank/DDBJ databases">
        <title>Full genome sequence of Nocardioides kribbensis.</title>
        <authorList>
            <person name="Poletto B.L."/>
            <person name="Silva G."/>
            <person name="Galante D."/>
            <person name="Campos K.R."/>
            <person name="Santos M.B.N."/>
            <person name="Sacchi C.T."/>
        </authorList>
    </citation>
    <scope>NUCLEOTIDE SEQUENCE [LARGE SCALE GENOMIC DNA]</scope>
    <source>
        <strain evidence="5 6">O4R</strain>
    </source>
</reference>
<keyword evidence="6" id="KW-1185">Reference proteome</keyword>